<evidence type="ECO:0000256" key="4">
    <source>
        <dbReference type="PROSITE-ProRule" id="PRU00354"/>
    </source>
</evidence>
<evidence type="ECO:0000256" key="2">
    <source>
        <dbReference type="ARBA" id="ARBA00022679"/>
    </source>
</evidence>
<dbReference type="EMBL" id="FNAG01000005">
    <property type="protein sequence ID" value="SDD69112.1"/>
    <property type="molecule type" value="Genomic_DNA"/>
</dbReference>
<keyword evidence="5" id="KW-1133">Transmembrane helix</keyword>
<feature type="transmembrane region" description="Helical" evidence="5">
    <location>
        <begin position="429"/>
        <end position="447"/>
    </location>
</feature>
<evidence type="ECO:0000256" key="3">
    <source>
        <dbReference type="ARBA" id="ARBA00023115"/>
    </source>
</evidence>
<feature type="transmembrane region" description="Helical" evidence="5">
    <location>
        <begin position="53"/>
        <end position="75"/>
    </location>
</feature>
<evidence type="ECO:0000256" key="1">
    <source>
        <dbReference type="ARBA" id="ARBA00007867"/>
    </source>
</evidence>
<dbReference type="RefSeq" id="WP_091242394.1">
    <property type="nucleotide sequence ID" value="NZ_FNAG01000005.1"/>
</dbReference>
<name>A0A1G6WTB0_9GAMM</name>
<feature type="domain" description="PABS" evidence="6">
    <location>
        <begin position="555"/>
        <end position="727"/>
    </location>
</feature>
<dbReference type="Proteomes" id="UP000199603">
    <property type="component" value="Unassembled WGS sequence"/>
</dbReference>
<feature type="transmembrane region" description="Helical" evidence="5">
    <location>
        <begin position="364"/>
        <end position="389"/>
    </location>
</feature>
<dbReference type="Pfam" id="PF01564">
    <property type="entry name" value="Spermine_synth"/>
    <property type="match status" value="1"/>
</dbReference>
<evidence type="ECO:0000313" key="7">
    <source>
        <dbReference type="EMBL" id="SDD69112.1"/>
    </source>
</evidence>
<comment type="caution">
    <text evidence="4">Lacks conserved residue(s) required for the propagation of feature annotation.</text>
</comment>
<dbReference type="STRING" id="265719.SAMN04488509_105157"/>
<feature type="transmembrane region" description="Helical" evidence="5">
    <location>
        <begin position="199"/>
        <end position="219"/>
    </location>
</feature>
<dbReference type="GO" id="GO:0016740">
    <property type="term" value="F:transferase activity"/>
    <property type="evidence" value="ECO:0007669"/>
    <property type="project" value="UniProtKB-UniRule"/>
</dbReference>
<dbReference type="PROSITE" id="PS51006">
    <property type="entry name" value="PABS_2"/>
    <property type="match status" value="1"/>
</dbReference>
<keyword evidence="5" id="KW-0812">Transmembrane</keyword>
<proteinExistence type="inferred from homology"/>
<gene>
    <name evidence="7" type="ORF">SAMN04488509_105157</name>
</gene>
<keyword evidence="2 4" id="KW-0808">Transferase</keyword>
<accession>A0A1G6WTB0</accession>
<dbReference type="PANTHER" id="PTHR43317">
    <property type="entry name" value="THERMOSPERMINE SYNTHASE ACAULIS5"/>
    <property type="match status" value="1"/>
</dbReference>
<feature type="transmembrane region" description="Helical" evidence="5">
    <location>
        <begin position="401"/>
        <end position="423"/>
    </location>
</feature>
<evidence type="ECO:0000313" key="8">
    <source>
        <dbReference type="Proteomes" id="UP000199603"/>
    </source>
</evidence>
<dbReference type="InterPro" id="IPR036259">
    <property type="entry name" value="MFS_trans_sf"/>
</dbReference>
<protein>
    <submittedName>
        <fullName evidence="7">Predicted spermidine synthase with an N-terminal membrane domain</fullName>
    </submittedName>
</protein>
<evidence type="ECO:0000259" key="6">
    <source>
        <dbReference type="PROSITE" id="PS51006"/>
    </source>
</evidence>
<sequence length="1034" mass="110758">MFESNARPAREGEALHPVRLHWMLAFFVLSGVSGLIYQSIWSQYLALLLGSSAYAQSLVLAIFMGGMAVGAWMAAHLLSRLRNLLLAYAWIEGLIGLAGLVFHGLFLLTTQWLYTRWLPELQSSESIAFSRWLLAALLIAPQTLLLGMTFPIMSAGLMRWLPDRAGAVLGGLYFYNSIGAAVGALLATFVLIPAAGLAGAMAFAGLLNLLILAGVYYAGVPGRGVEDAPSPTQMGAAEGEPPASPGFVRLILAVACVTGLSSFMYEVGWIRMLSLVMGSSQHAFELMLAAFIGGLALGGLYVKRRLDAVGDAVRYAAVVQLLMGLSALATLPLYDHAFVVLSALMDTFASSARGYVLYTASTALIAIAIMLPAAFFAGMTLPVLTFLLLRRGQGEAVVGKVYALNTLGAIAGVLLMVHLVMPVLGLKHAMVLAAGLDLGLGLLLLVLSQTPRRARALLSAAAVCTAAVACTLHLADFNPMRLHSGVYRSRLADLDPKRSVYYSADGKTASIALHGMAGQSLTIATNGKPDASLNLAPELAPTPDEPTMILAALLGLAAQPAARDVAVIGFGSGLTTHVLTQHAGFASITTVEIEPNMVEAARGFGARVEGAFQDPRSRIVIDDARAYFSGAGAGYDLIVSEPSNPWVAGVSKLFSIEFYGFAKRHLKPGGRLVQWVQAYEISDATFLTILRALDSEFADYALYLSNDSDLVIVATAEGQLPELQADFLAQPGLRWSAERAGIRSVRELRERRLADRRRIQPLLGLDGGPANSDFRPVLSHWAPQDRYLGARATRILGYYRSPLGVLEQAGLGEFNQNDAWRDPPVPLEIISARRQAEEFAALMLDSSPEGTPGDTPADHRLRGLALRLRELGEVCFQGVHPSTAHGLLLQALELTAPFLDPGRLRSLYAAPPWLACPEGRRESTAPVEHLLEVLAAYARSDWAALAGALRTLEVLSPIQLAAQDREALEHLSLLAAYRMGGAARMRAELERLLTMQPDRTTAARFALRLTADVLMRAEEHEAGAGQGADAFDTD</sequence>
<reference evidence="7 8" key="1">
    <citation type="submission" date="2016-10" db="EMBL/GenBank/DDBJ databases">
        <authorList>
            <person name="de Groot N.N."/>
        </authorList>
    </citation>
    <scope>NUCLEOTIDE SEQUENCE [LARGE SCALE GENOMIC DNA]</scope>
    <source>
        <strain evidence="7 8">DSM 16957</strain>
    </source>
</reference>
<dbReference type="AlphaFoldDB" id="A0A1G6WTB0"/>
<dbReference type="InterPro" id="IPR029063">
    <property type="entry name" value="SAM-dependent_MTases_sf"/>
</dbReference>
<feature type="transmembrane region" description="Helical" evidence="5">
    <location>
        <begin position="20"/>
        <end position="41"/>
    </location>
</feature>
<keyword evidence="3 4" id="KW-0620">Polyamine biosynthesis</keyword>
<dbReference type="NCBIfam" id="NF037959">
    <property type="entry name" value="MFS_SpdSyn"/>
    <property type="match status" value="1"/>
</dbReference>
<dbReference type="SUPFAM" id="SSF53335">
    <property type="entry name" value="S-adenosyl-L-methionine-dependent methyltransferases"/>
    <property type="match status" value="1"/>
</dbReference>
<feature type="transmembrane region" description="Helical" evidence="5">
    <location>
        <begin position="313"/>
        <end position="331"/>
    </location>
</feature>
<feature type="transmembrane region" description="Helical" evidence="5">
    <location>
        <begin position="247"/>
        <end position="270"/>
    </location>
</feature>
<feature type="transmembrane region" description="Helical" evidence="5">
    <location>
        <begin position="282"/>
        <end position="301"/>
    </location>
</feature>
<dbReference type="GO" id="GO:0006596">
    <property type="term" value="P:polyamine biosynthetic process"/>
    <property type="evidence" value="ECO:0007669"/>
    <property type="project" value="UniProtKB-UniRule"/>
</dbReference>
<dbReference type="PANTHER" id="PTHR43317:SF3">
    <property type="entry name" value="BLR2883 PROTEIN"/>
    <property type="match status" value="1"/>
</dbReference>
<feature type="transmembrane region" description="Helical" evidence="5">
    <location>
        <begin position="129"/>
        <end position="153"/>
    </location>
</feature>
<dbReference type="Gene3D" id="3.40.50.150">
    <property type="entry name" value="Vaccinia Virus protein VP39"/>
    <property type="match status" value="1"/>
</dbReference>
<dbReference type="CDD" id="cd02440">
    <property type="entry name" value="AdoMet_MTases"/>
    <property type="match status" value="1"/>
</dbReference>
<keyword evidence="8" id="KW-1185">Reference proteome</keyword>
<comment type="similarity">
    <text evidence="1">Belongs to the spermidine/spermine synthase family.</text>
</comment>
<feature type="transmembrane region" description="Helical" evidence="5">
    <location>
        <begin position="173"/>
        <end position="192"/>
    </location>
</feature>
<dbReference type="OrthoDB" id="5516475at2"/>
<organism evidence="7 8">
    <name type="scientific">Aquimonas voraii</name>
    <dbReference type="NCBI Taxonomy" id="265719"/>
    <lineage>
        <taxon>Bacteria</taxon>
        <taxon>Pseudomonadati</taxon>
        <taxon>Pseudomonadota</taxon>
        <taxon>Gammaproteobacteria</taxon>
        <taxon>Lysobacterales</taxon>
        <taxon>Lysobacteraceae</taxon>
        <taxon>Aquimonas</taxon>
    </lineage>
</organism>
<evidence type="ECO:0000256" key="5">
    <source>
        <dbReference type="SAM" id="Phobius"/>
    </source>
</evidence>
<dbReference type="InterPro" id="IPR030374">
    <property type="entry name" value="PABS"/>
</dbReference>
<dbReference type="SUPFAM" id="SSF103473">
    <property type="entry name" value="MFS general substrate transporter"/>
    <property type="match status" value="1"/>
</dbReference>
<keyword evidence="5" id="KW-0472">Membrane</keyword>
<feature type="transmembrane region" description="Helical" evidence="5">
    <location>
        <begin position="87"/>
        <end position="108"/>
    </location>
</feature>
<feature type="transmembrane region" description="Helical" evidence="5">
    <location>
        <begin position="454"/>
        <end position="475"/>
    </location>
</feature>